<dbReference type="RefSeq" id="WP_354440676.1">
    <property type="nucleotide sequence ID" value="NZ_JBEPSH010000001.1"/>
</dbReference>
<comment type="similarity">
    <text evidence="1 2">Belongs to the UPF0125 (RnfH) family.</text>
</comment>
<dbReference type="HAMAP" id="MF_00460">
    <property type="entry name" value="UPF0125_RnfH"/>
    <property type="match status" value="1"/>
</dbReference>
<proteinExistence type="inferred from homology"/>
<evidence type="ECO:0000256" key="1">
    <source>
        <dbReference type="ARBA" id="ARBA00010645"/>
    </source>
</evidence>
<dbReference type="Pfam" id="PF03658">
    <property type="entry name" value="Ub-RnfH"/>
    <property type="match status" value="1"/>
</dbReference>
<dbReference type="SUPFAM" id="SSF54285">
    <property type="entry name" value="MoaD/ThiS"/>
    <property type="match status" value="1"/>
</dbReference>
<dbReference type="Gene3D" id="3.10.20.280">
    <property type="entry name" value="RnfH-like"/>
    <property type="match status" value="1"/>
</dbReference>
<dbReference type="PANTHER" id="PTHR37483">
    <property type="entry name" value="UPF0125 PROTEIN RATB"/>
    <property type="match status" value="1"/>
</dbReference>
<protein>
    <recommendedName>
        <fullName evidence="2">UPF0125 protein ABIE13_000407</fullName>
    </recommendedName>
</protein>
<reference evidence="3 4" key="1">
    <citation type="submission" date="2024-06" db="EMBL/GenBank/DDBJ databases">
        <title>Sorghum-associated microbial communities from plants grown in Nebraska, USA.</title>
        <authorList>
            <person name="Schachtman D."/>
        </authorList>
    </citation>
    <scope>NUCLEOTIDE SEQUENCE [LARGE SCALE GENOMIC DNA]</scope>
    <source>
        <strain evidence="3 4">2709</strain>
    </source>
</reference>
<dbReference type="Proteomes" id="UP001549320">
    <property type="component" value="Unassembled WGS sequence"/>
</dbReference>
<name>A0ABV2Q3L4_9BURK</name>
<organism evidence="3 4">
    <name type="scientific">Ottowia thiooxydans</name>
    <dbReference type="NCBI Taxonomy" id="219182"/>
    <lineage>
        <taxon>Bacteria</taxon>
        <taxon>Pseudomonadati</taxon>
        <taxon>Pseudomonadota</taxon>
        <taxon>Betaproteobacteria</taxon>
        <taxon>Burkholderiales</taxon>
        <taxon>Comamonadaceae</taxon>
        <taxon>Ottowia</taxon>
    </lineage>
</organism>
<dbReference type="InterPro" id="IPR016155">
    <property type="entry name" value="Mopterin_synth/thiamin_S_b"/>
</dbReference>
<sequence length="114" mass="12526">MSDQVLSVTVVFAPAQRQLWEVTLKLPLGSTIRQAIDASGWQANFPEAVLEPAGAGVWGRKAPLDQPLQDQDRVEIWRGLTVDPKVARRERFNKQGARGAGLFAQRRAGAKSGY</sequence>
<evidence type="ECO:0000313" key="4">
    <source>
        <dbReference type="Proteomes" id="UP001549320"/>
    </source>
</evidence>
<dbReference type="InterPro" id="IPR005346">
    <property type="entry name" value="RnfH"/>
</dbReference>
<gene>
    <name evidence="3" type="ORF">ABIE13_000407</name>
</gene>
<dbReference type="PANTHER" id="PTHR37483:SF1">
    <property type="entry name" value="UPF0125 PROTEIN RATB"/>
    <property type="match status" value="1"/>
</dbReference>
<keyword evidence="4" id="KW-1185">Reference proteome</keyword>
<dbReference type="InterPro" id="IPR037021">
    <property type="entry name" value="RnfH_sf"/>
</dbReference>
<dbReference type="EMBL" id="JBEPSH010000001">
    <property type="protein sequence ID" value="MET4575310.1"/>
    <property type="molecule type" value="Genomic_DNA"/>
</dbReference>
<evidence type="ECO:0000256" key="2">
    <source>
        <dbReference type="HAMAP-Rule" id="MF_00460"/>
    </source>
</evidence>
<comment type="caution">
    <text evidence="3">The sequence shown here is derived from an EMBL/GenBank/DDBJ whole genome shotgun (WGS) entry which is preliminary data.</text>
</comment>
<accession>A0ABV2Q3L4</accession>
<evidence type="ECO:0000313" key="3">
    <source>
        <dbReference type="EMBL" id="MET4575310.1"/>
    </source>
</evidence>